<keyword evidence="2 9" id="KW-0132">Cell division</keyword>
<dbReference type="InterPro" id="IPR036737">
    <property type="entry name" value="OmpA-like_sf"/>
</dbReference>
<comment type="subcellular location">
    <subcellularLocation>
        <location evidence="1">Cell outer membrane</location>
    </subcellularLocation>
</comment>
<organism evidence="13 14">
    <name type="scientific">Sphingomonas colocasiae</name>
    <dbReference type="NCBI Taxonomy" id="1848973"/>
    <lineage>
        <taxon>Bacteria</taxon>
        <taxon>Pseudomonadati</taxon>
        <taxon>Pseudomonadota</taxon>
        <taxon>Alphaproteobacteria</taxon>
        <taxon>Sphingomonadales</taxon>
        <taxon>Sphingomonadaceae</taxon>
        <taxon>Sphingomonas</taxon>
    </lineage>
</organism>
<dbReference type="SUPFAM" id="SSF103088">
    <property type="entry name" value="OmpA-like"/>
    <property type="match status" value="1"/>
</dbReference>
<evidence type="ECO:0000259" key="12">
    <source>
        <dbReference type="PROSITE" id="PS51123"/>
    </source>
</evidence>
<proteinExistence type="inferred from homology"/>
<dbReference type="PROSITE" id="PS51123">
    <property type="entry name" value="OMPA_2"/>
    <property type="match status" value="1"/>
</dbReference>
<evidence type="ECO:0000256" key="2">
    <source>
        <dbReference type="ARBA" id="ARBA00022618"/>
    </source>
</evidence>
<name>A0ABS7PKW7_9SPHN</name>
<evidence type="ECO:0000256" key="5">
    <source>
        <dbReference type="ARBA" id="ARBA00023139"/>
    </source>
</evidence>
<keyword evidence="14" id="KW-1185">Reference proteome</keyword>
<evidence type="ECO:0000256" key="6">
    <source>
        <dbReference type="ARBA" id="ARBA00023237"/>
    </source>
</evidence>
<dbReference type="InterPro" id="IPR006665">
    <property type="entry name" value="OmpA-like"/>
</dbReference>
<evidence type="ECO:0000256" key="11">
    <source>
        <dbReference type="SAM" id="MobiDB-lite"/>
    </source>
</evidence>
<reference evidence="13 14" key="1">
    <citation type="submission" date="2021-08" db="EMBL/GenBank/DDBJ databases">
        <authorList>
            <person name="Tuo L."/>
        </authorList>
    </citation>
    <scope>NUCLEOTIDE SEQUENCE [LARGE SCALE GENOMIC DNA]</scope>
    <source>
        <strain evidence="13 14">JCM 31229</strain>
    </source>
</reference>
<dbReference type="CDD" id="cd07185">
    <property type="entry name" value="OmpA_C-like"/>
    <property type="match status" value="1"/>
</dbReference>
<dbReference type="HAMAP" id="MF_02204">
    <property type="entry name" value="Pal"/>
    <property type="match status" value="1"/>
</dbReference>
<dbReference type="NCBIfam" id="TIGR02802">
    <property type="entry name" value="Pal_lipo"/>
    <property type="match status" value="1"/>
</dbReference>
<comment type="subunit">
    <text evidence="9">The Tol-Pal system is composed of five core proteins: the inner membrane proteins TolA, TolQ and TolR, the periplasmic protein TolB and the outer membrane protein Pal. They form a network linking the inner and outer membranes and the peptidoglycan layer.</text>
</comment>
<evidence type="ECO:0000256" key="1">
    <source>
        <dbReference type="ARBA" id="ARBA00004442"/>
    </source>
</evidence>
<evidence type="ECO:0000256" key="10">
    <source>
        <dbReference type="PROSITE-ProRule" id="PRU00473"/>
    </source>
</evidence>
<evidence type="ECO:0000256" key="4">
    <source>
        <dbReference type="ARBA" id="ARBA00023136"/>
    </source>
</evidence>
<dbReference type="PANTHER" id="PTHR30329">
    <property type="entry name" value="STATOR ELEMENT OF FLAGELLAR MOTOR COMPLEX"/>
    <property type="match status" value="1"/>
</dbReference>
<evidence type="ECO:0000256" key="7">
    <source>
        <dbReference type="ARBA" id="ARBA00023288"/>
    </source>
</evidence>
<accession>A0ABS7PKW7</accession>
<dbReference type="InterPro" id="IPR050330">
    <property type="entry name" value="Bact_OuterMem_StrucFunc"/>
</dbReference>
<feature type="domain" description="OmpA-like" evidence="12">
    <location>
        <begin position="40"/>
        <end position="157"/>
    </location>
</feature>
<feature type="region of interest" description="Disordered" evidence="11">
    <location>
        <begin position="1"/>
        <end position="32"/>
    </location>
</feature>
<protein>
    <recommendedName>
        <fullName evidence="9">Peptidoglycan-associated protein</fullName>
    </recommendedName>
</protein>
<dbReference type="Pfam" id="PF00691">
    <property type="entry name" value="OmpA"/>
    <property type="match status" value="1"/>
</dbReference>
<keyword evidence="8 9" id="KW-0131">Cell cycle</keyword>
<dbReference type="Gene3D" id="3.30.1330.60">
    <property type="entry name" value="OmpA-like domain"/>
    <property type="match status" value="1"/>
</dbReference>
<keyword evidence="6" id="KW-0998">Cell outer membrane</keyword>
<dbReference type="InterPro" id="IPR039001">
    <property type="entry name" value="Pal"/>
</dbReference>
<dbReference type="InterPro" id="IPR014169">
    <property type="entry name" value="Pal_lipo_C"/>
</dbReference>
<keyword evidence="3" id="KW-0732">Signal</keyword>
<evidence type="ECO:0000256" key="9">
    <source>
        <dbReference type="HAMAP-Rule" id="MF_02204"/>
    </source>
</evidence>
<evidence type="ECO:0000256" key="8">
    <source>
        <dbReference type="ARBA" id="ARBA00023306"/>
    </source>
</evidence>
<gene>
    <name evidence="9 13" type="primary">pal</name>
    <name evidence="13" type="ORF">K7G82_04950</name>
</gene>
<dbReference type="EMBL" id="JAINVV010000003">
    <property type="protein sequence ID" value="MBY8821629.1"/>
    <property type="molecule type" value="Genomic_DNA"/>
</dbReference>
<comment type="similarity">
    <text evidence="9">Belongs to the Pal lipoprotein family.</text>
</comment>
<evidence type="ECO:0000256" key="3">
    <source>
        <dbReference type="ARBA" id="ARBA00022729"/>
    </source>
</evidence>
<comment type="function">
    <text evidence="9">Part of the Tol-Pal system, which plays a role in outer membrane invagination during cell division and is important for maintaining outer membrane integrity.</text>
</comment>
<comment type="caution">
    <text evidence="13">The sequence shown here is derived from an EMBL/GenBank/DDBJ whole genome shotgun (WGS) entry which is preliminary data.</text>
</comment>
<dbReference type="InterPro" id="IPR006664">
    <property type="entry name" value="OMP_bac"/>
</dbReference>
<keyword evidence="7 13" id="KW-0449">Lipoprotein</keyword>
<keyword evidence="4 10" id="KW-0472">Membrane</keyword>
<sequence>MLASGCAKKPAPETVASQAPGASEYTAAQEEGDPTARLQADLVAKAGADRVYFDLDGFELTPAAQQVLARQAQWFQANPNIAVTIEGHCDERGTREYNLALGERRANSVKNFLAGQGVSVARLSTISYGKERPEALGSDEASYARNRRAVSLVIAPL</sequence>
<dbReference type="Proteomes" id="UP000706039">
    <property type="component" value="Unassembled WGS sequence"/>
</dbReference>
<keyword evidence="5" id="KW-0564">Palmitate</keyword>
<evidence type="ECO:0000313" key="13">
    <source>
        <dbReference type="EMBL" id="MBY8821629.1"/>
    </source>
</evidence>
<evidence type="ECO:0000313" key="14">
    <source>
        <dbReference type="Proteomes" id="UP000706039"/>
    </source>
</evidence>
<dbReference type="PANTHER" id="PTHR30329:SF21">
    <property type="entry name" value="LIPOPROTEIN YIAD-RELATED"/>
    <property type="match status" value="1"/>
</dbReference>
<dbReference type="PRINTS" id="PR01021">
    <property type="entry name" value="OMPADOMAIN"/>
</dbReference>